<keyword evidence="1" id="KW-0853">WD repeat</keyword>
<dbReference type="PANTHER" id="PTHR19879">
    <property type="entry name" value="TRANSCRIPTION INITIATION FACTOR TFIID"/>
    <property type="match status" value="1"/>
</dbReference>
<dbReference type="InterPro" id="IPR015943">
    <property type="entry name" value="WD40/YVTN_repeat-like_dom_sf"/>
</dbReference>
<dbReference type="InterPro" id="IPR011009">
    <property type="entry name" value="Kinase-like_dom_sf"/>
</dbReference>
<dbReference type="Pfam" id="PF00400">
    <property type="entry name" value="WD40"/>
    <property type="match status" value="2"/>
</dbReference>
<feature type="repeat" description="WD" evidence="1">
    <location>
        <begin position="408"/>
        <end position="439"/>
    </location>
</feature>
<dbReference type="Pfam" id="PF00069">
    <property type="entry name" value="Pkinase"/>
    <property type="match status" value="1"/>
</dbReference>
<dbReference type="PANTHER" id="PTHR19879:SF9">
    <property type="entry name" value="TRANSCRIPTION INITIATION FACTOR TFIID SUBUNIT 5"/>
    <property type="match status" value="1"/>
</dbReference>
<feature type="compositionally biased region" description="Low complexity" evidence="2">
    <location>
        <begin position="281"/>
        <end position="296"/>
    </location>
</feature>
<dbReference type="Gene3D" id="2.130.10.10">
    <property type="entry name" value="YVTN repeat-like/Quinoprotein amine dehydrogenase"/>
    <property type="match status" value="2"/>
</dbReference>
<dbReference type="Proteomes" id="UP001500967">
    <property type="component" value="Unassembled WGS sequence"/>
</dbReference>
<proteinExistence type="predicted"/>
<evidence type="ECO:0000256" key="2">
    <source>
        <dbReference type="SAM" id="MobiDB-lite"/>
    </source>
</evidence>
<dbReference type="EMBL" id="BAAAGX010000028">
    <property type="protein sequence ID" value="GAA0269592.1"/>
    <property type="molecule type" value="Genomic_DNA"/>
</dbReference>
<dbReference type="Gene3D" id="1.10.510.10">
    <property type="entry name" value="Transferase(Phosphotransferase) domain 1"/>
    <property type="match status" value="1"/>
</dbReference>
<dbReference type="SUPFAM" id="SSF56112">
    <property type="entry name" value="Protein kinase-like (PK-like)"/>
    <property type="match status" value="1"/>
</dbReference>
<dbReference type="RefSeq" id="WP_344652839.1">
    <property type="nucleotide sequence ID" value="NZ_BAAAGX010000028.1"/>
</dbReference>
<name>A0ABN0V0Z8_9ACTN</name>
<dbReference type="SUPFAM" id="SSF50998">
    <property type="entry name" value="Quinoprotein alcohol dehydrogenase-like"/>
    <property type="match status" value="1"/>
</dbReference>
<gene>
    <name evidence="4" type="ORF">GCM10009539_65930</name>
</gene>
<feature type="repeat" description="WD" evidence="1">
    <location>
        <begin position="534"/>
        <end position="563"/>
    </location>
</feature>
<protein>
    <recommendedName>
        <fullName evidence="3">Protein kinase domain-containing protein</fullName>
    </recommendedName>
</protein>
<accession>A0ABN0V0Z8</accession>
<evidence type="ECO:0000313" key="5">
    <source>
        <dbReference type="Proteomes" id="UP001500967"/>
    </source>
</evidence>
<evidence type="ECO:0000313" key="4">
    <source>
        <dbReference type="EMBL" id="GAA0269592.1"/>
    </source>
</evidence>
<comment type="caution">
    <text evidence="4">The sequence shown here is derived from an EMBL/GenBank/DDBJ whole genome shotgun (WGS) entry which is preliminary data.</text>
</comment>
<organism evidence="4 5">
    <name type="scientific">Cryptosporangium japonicum</name>
    <dbReference type="NCBI Taxonomy" id="80872"/>
    <lineage>
        <taxon>Bacteria</taxon>
        <taxon>Bacillati</taxon>
        <taxon>Actinomycetota</taxon>
        <taxon>Actinomycetes</taxon>
        <taxon>Cryptosporangiales</taxon>
        <taxon>Cryptosporangiaceae</taxon>
        <taxon>Cryptosporangium</taxon>
    </lineage>
</organism>
<evidence type="ECO:0000259" key="3">
    <source>
        <dbReference type="PROSITE" id="PS50011"/>
    </source>
</evidence>
<dbReference type="SMART" id="SM00320">
    <property type="entry name" value="WD40"/>
    <property type="match status" value="6"/>
</dbReference>
<dbReference type="InterPro" id="IPR001680">
    <property type="entry name" value="WD40_rpt"/>
</dbReference>
<dbReference type="InterPro" id="IPR011047">
    <property type="entry name" value="Quinoprotein_ADH-like_sf"/>
</dbReference>
<dbReference type="InterPro" id="IPR000719">
    <property type="entry name" value="Prot_kinase_dom"/>
</dbReference>
<feature type="domain" description="Protein kinase" evidence="3">
    <location>
        <begin position="15"/>
        <end position="381"/>
    </location>
</feature>
<sequence>MIVDREQVAAGLPELVVGPPIGSGPRGPVFVATDRVTGAARAVKALPVPASGTSLGAPDHPHVVPVVEHTTSGGLWLVVSELMAGGSLDEQRHPTPEAVCAWALAAASALAAAHGAGLVHGGITATNLLLDAEGALKVSDFGYAVLGSDVDPEPADDVSALATVLDRLLAAVDEPLPEVAAVLGDMRDDEPRARPSAEACVSRLAAAAASDLGPDWPWRSGVPLRIVPARGRGFGAGPPRPSGAGSRRPDDAAGSWRPDDAAGSWRPDDAAGSWRPGVGAGFPRSGAAGSPGGSAPRLGRRRVAVAAGCALVLAAIGAGVRLVDVGAPPSPSAPAVERALAPKPTDASAIYHGAPGTATRLAYGSVSDRVAFLDATGSLYVWTPGQVWAPGRPDAVGPIGAASAFDDVRFDEGGSGVITAGSDGTVRVWSPDTGRLSYGPLPGLDRGVVALAETGQGAVVAVADATGIRIDRDETFVGKAAIPGVRVAERGLRFSPDGRTLAAAGPAGVQLWEVATGALRTPVTGATGHTAPVFSPDGRRLAAASGPETVRVWDLGTGRPVGPDLPVGELSTDSAITFDEYGEQLVTAVDRTVTRWNPVTGATGGDTRALSTGATPGSAAFNRDATRLAVAFDDGTVRVFALR</sequence>
<reference evidence="4 5" key="1">
    <citation type="journal article" date="2019" name="Int. J. Syst. Evol. Microbiol.">
        <title>The Global Catalogue of Microorganisms (GCM) 10K type strain sequencing project: providing services to taxonomists for standard genome sequencing and annotation.</title>
        <authorList>
            <consortium name="The Broad Institute Genomics Platform"/>
            <consortium name="The Broad Institute Genome Sequencing Center for Infectious Disease"/>
            <person name="Wu L."/>
            <person name="Ma J."/>
        </authorList>
    </citation>
    <scope>NUCLEOTIDE SEQUENCE [LARGE SCALE GENOMIC DNA]</scope>
    <source>
        <strain evidence="4 5">JCM 10425</strain>
    </source>
</reference>
<evidence type="ECO:0000256" key="1">
    <source>
        <dbReference type="PROSITE-ProRule" id="PRU00221"/>
    </source>
</evidence>
<keyword evidence="5" id="KW-1185">Reference proteome</keyword>
<dbReference type="PROSITE" id="PS50011">
    <property type="entry name" value="PROTEIN_KINASE_DOM"/>
    <property type="match status" value="1"/>
</dbReference>
<feature type="region of interest" description="Disordered" evidence="2">
    <location>
        <begin position="229"/>
        <end position="296"/>
    </location>
</feature>
<dbReference type="PROSITE" id="PS50082">
    <property type="entry name" value="WD_REPEATS_2"/>
    <property type="match status" value="2"/>
</dbReference>